<dbReference type="PATRIC" id="fig|1203610.3.peg.1508"/>
<keyword evidence="3" id="KW-1185">Reference proteome</keyword>
<dbReference type="HOGENOM" id="CLU_949460_0_0_10"/>
<dbReference type="Proteomes" id="UP000033035">
    <property type="component" value="Unassembled WGS sequence"/>
</dbReference>
<dbReference type="Pfam" id="PF13149">
    <property type="entry name" value="Mfa_like_1"/>
    <property type="match status" value="1"/>
</dbReference>
<dbReference type="InterPro" id="IPR025049">
    <property type="entry name" value="Mfa-like_1"/>
</dbReference>
<dbReference type="STRING" id="1203610.HMPREF1536_01472"/>
<accession>A0A0F5JM15</accession>
<feature type="chain" id="PRO_5002490247" description="Major fimbrial subunit protein N-terminal domain-containing protein" evidence="1">
    <location>
        <begin position="24"/>
        <end position="293"/>
    </location>
</feature>
<protein>
    <recommendedName>
        <fullName evidence="4">Major fimbrial subunit protein N-terminal domain-containing protein</fullName>
    </recommendedName>
</protein>
<evidence type="ECO:0000313" key="3">
    <source>
        <dbReference type="Proteomes" id="UP000033035"/>
    </source>
</evidence>
<dbReference type="RefSeq" id="WP_028726370.1">
    <property type="nucleotide sequence ID" value="NZ_AUAE01000009.1"/>
</dbReference>
<dbReference type="PROSITE" id="PS51257">
    <property type="entry name" value="PROKAR_LIPOPROTEIN"/>
    <property type="match status" value="1"/>
</dbReference>
<sequence>MKAHPSYILTLLLILCGCSSEVAEEADKIIEKPIPILITTPKQIDVNTKAVIDAFTSDNISNIRIYRTSETDNSYTNGITPYTNSLNSELEFESPLVYPVDGSNVTIYSFYPSNIQDIYQSTATNEIAFSISGKDDLMYASAPAGNKRNPTTVNLTFDHKLAQIKFKLKNNTIDTLERQEPVSIIATGPNSGTMNLTNGELYITSEITKTFKLATNLTFDQLDINAETEISGELLLFPKSEYSFSLLIGDNYYPVTFDQQATTSWQESSVYTLTISINSLNNPMTTPVVTEDI</sequence>
<evidence type="ECO:0008006" key="4">
    <source>
        <dbReference type="Google" id="ProtNLM"/>
    </source>
</evidence>
<reference evidence="2 3" key="1">
    <citation type="submission" date="2013-04" db="EMBL/GenBank/DDBJ databases">
        <title>The Genome Sequence of Parabacteroides gordonii DSM 23371.</title>
        <authorList>
            <consortium name="The Broad Institute Genomics Platform"/>
            <person name="Earl A."/>
            <person name="Ward D."/>
            <person name="Feldgarden M."/>
            <person name="Gevers D."/>
            <person name="Martens E."/>
            <person name="Sakamoto M."/>
            <person name="Benno Y."/>
            <person name="Suzuki N."/>
            <person name="Matsunaga N."/>
            <person name="Koshihara K."/>
            <person name="Seki M."/>
            <person name="Komiya H."/>
            <person name="Walker B."/>
            <person name="Young S."/>
            <person name="Zeng Q."/>
            <person name="Gargeya S."/>
            <person name="Fitzgerald M."/>
            <person name="Haas B."/>
            <person name="Abouelleil A."/>
            <person name="Allen A.W."/>
            <person name="Alvarado L."/>
            <person name="Arachchi H.M."/>
            <person name="Berlin A.M."/>
            <person name="Chapman S.B."/>
            <person name="Gainer-Dewar J."/>
            <person name="Goldberg J."/>
            <person name="Griggs A."/>
            <person name="Gujja S."/>
            <person name="Hansen M."/>
            <person name="Howarth C."/>
            <person name="Imamovic A."/>
            <person name="Ireland A."/>
            <person name="Larimer J."/>
            <person name="McCowan C."/>
            <person name="Murphy C."/>
            <person name="Pearson M."/>
            <person name="Poon T.W."/>
            <person name="Priest M."/>
            <person name="Roberts A."/>
            <person name="Saif S."/>
            <person name="Shea T."/>
            <person name="Sisk P."/>
            <person name="Sykes S."/>
            <person name="Wortman J."/>
            <person name="Nusbaum C."/>
            <person name="Birren B."/>
        </authorList>
    </citation>
    <scope>NUCLEOTIDE SEQUENCE [LARGE SCALE GENOMIC DNA]</scope>
    <source>
        <strain evidence="2 3">MS-1</strain>
    </source>
</reference>
<dbReference type="EMBL" id="AQHW01000009">
    <property type="protein sequence ID" value="KKB58595.1"/>
    <property type="molecule type" value="Genomic_DNA"/>
</dbReference>
<organism evidence="2 3">
    <name type="scientific">Parabacteroides gordonii MS-1 = DSM 23371</name>
    <dbReference type="NCBI Taxonomy" id="1203610"/>
    <lineage>
        <taxon>Bacteria</taxon>
        <taxon>Pseudomonadati</taxon>
        <taxon>Bacteroidota</taxon>
        <taxon>Bacteroidia</taxon>
        <taxon>Bacteroidales</taxon>
        <taxon>Tannerellaceae</taxon>
        <taxon>Parabacteroides</taxon>
    </lineage>
</organism>
<dbReference type="InterPro" id="IPR042278">
    <property type="entry name" value="Mfa-like_1_N"/>
</dbReference>
<evidence type="ECO:0000256" key="1">
    <source>
        <dbReference type="SAM" id="SignalP"/>
    </source>
</evidence>
<comment type="caution">
    <text evidence="2">The sequence shown here is derived from an EMBL/GenBank/DDBJ whole genome shotgun (WGS) entry which is preliminary data.</text>
</comment>
<keyword evidence="1" id="KW-0732">Signal</keyword>
<feature type="signal peptide" evidence="1">
    <location>
        <begin position="1"/>
        <end position="23"/>
    </location>
</feature>
<dbReference type="CDD" id="cd13120">
    <property type="entry name" value="BF2867_like_N"/>
    <property type="match status" value="1"/>
</dbReference>
<gene>
    <name evidence="2" type="ORF">HMPREF1536_01472</name>
</gene>
<dbReference type="AlphaFoldDB" id="A0A0F5JM15"/>
<dbReference type="Gene3D" id="2.60.40.2620">
    <property type="entry name" value="Fimbrillin-like"/>
    <property type="match status" value="1"/>
</dbReference>
<name>A0A0F5JM15_9BACT</name>
<evidence type="ECO:0000313" key="2">
    <source>
        <dbReference type="EMBL" id="KKB58595.1"/>
    </source>
</evidence>
<proteinExistence type="predicted"/>